<comment type="caution">
    <text evidence="3">The sequence shown here is derived from an EMBL/GenBank/DDBJ whole genome shotgun (WGS) entry which is preliminary data.</text>
</comment>
<evidence type="ECO:0000256" key="1">
    <source>
        <dbReference type="SAM" id="SignalP"/>
    </source>
</evidence>
<gene>
    <name evidence="3" type="ORF">ACFPRA_20205</name>
</gene>
<feature type="domain" description="SLH" evidence="2">
    <location>
        <begin position="152"/>
        <end position="212"/>
    </location>
</feature>
<name>A0ABW0TS68_9BACL</name>
<reference evidence="4" key="1">
    <citation type="journal article" date="2019" name="Int. J. Syst. Evol. Microbiol.">
        <title>The Global Catalogue of Microorganisms (GCM) 10K type strain sequencing project: providing services to taxonomists for standard genome sequencing and annotation.</title>
        <authorList>
            <consortium name="The Broad Institute Genomics Platform"/>
            <consortium name="The Broad Institute Genome Sequencing Center for Infectious Disease"/>
            <person name="Wu L."/>
            <person name="Ma J."/>
        </authorList>
    </citation>
    <scope>NUCLEOTIDE SEQUENCE [LARGE SCALE GENOMIC DNA]</scope>
    <source>
        <strain evidence="4">CGMCC 4.1434</strain>
    </source>
</reference>
<sequence length="490" mass="54680">MRKKLLLGLGALLLAGSLPLSGTFAASNERFSDVPSSKHFAEAVYDLAERNIIGGYPDGTFKPGNSITRGQAAAIIAKMIKLDTTNVKNPGFKDVSKANGYYKAIAALAEKGVIGGYEDGRFGPNDPIKRGQMASILVKAFDLPRDGNIINPFKDIEYLQSHRGNILIIYQLGITSGTSPDTFSPNAAITRGQAAKMLKATEEAKPTMITLKASDFNWRLISEIVYDKSNDGLFKSIQVAGKEGYTEDRVQLVPLKEGTGKLNIAGLPSNGSYEMEYKKYNVTIKKVNGELKLTLEETDDIFPTAVQFYFLKEKVQNISLTTMQGEKLSDSVTFKQEELGNSFNVWFDIDKPGQYIATIRFEGGKEERHGIDVKQNDDRFYYEIKTLKENPSDVYEETATSDLIKHIIRTKDAEQIAIITRDPGTNLFRVKATGQKEGTIIIDYDRRLSERYCEAIEPECYSAWTGLYVQVQRIGSIVNVDIRKDYEMDH</sequence>
<accession>A0ABW0TS68</accession>
<dbReference type="Proteomes" id="UP001596109">
    <property type="component" value="Unassembled WGS sequence"/>
</dbReference>
<dbReference type="InterPro" id="IPR001119">
    <property type="entry name" value="SLH_dom"/>
</dbReference>
<feature type="domain" description="SLH" evidence="2">
    <location>
        <begin position="27"/>
        <end position="87"/>
    </location>
</feature>
<evidence type="ECO:0000313" key="4">
    <source>
        <dbReference type="Proteomes" id="UP001596109"/>
    </source>
</evidence>
<evidence type="ECO:0000259" key="2">
    <source>
        <dbReference type="PROSITE" id="PS51272"/>
    </source>
</evidence>
<keyword evidence="1" id="KW-0732">Signal</keyword>
<dbReference type="InterPro" id="IPR051465">
    <property type="entry name" value="Cell_Envelope_Struct_Comp"/>
</dbReference>
<dbReference type="RefSeq" id="WP_381438703.1">
    <property type="nucleotide sequence ID" value="NZ_JBHSNO010000015.1"/>
</dbReference>
<organism evidence="3 4">
    <name type="scientific">Sporosarcina soli</name>
    <dbReference type="NCBI Taxonomy" id="334736"/>
    <lineage>
        <taxon>Bacteria</taxon>
        <taxon>Bacillati</taxon>
        <taxon>Bacillota</taxon>
        <taxon>Bacilli</taxon>
        <taxon>Bacillales</taxon>
        <taxon>Caryophanaceae</taxon>
        <taxon>Sporosarcina</taxon>
    </lineage>
</organism>
<protein>
    <submittedName>
        <fullName evidence="3">S-layer homology domain-containing protein</fullName>
    </submittedName>
</protein>
<proteinExistence type="predicted"/>
<keyword evidence="4" id="KW-1185">Reference proteome</keyword>
<feature type="chain" id="PRO_5046950393" evidence="1">
    <location>
        <begin position="26"/>
        <end position="490"/>
    </location>
</feature>
<feature type="signal peptide" evidence="1">
    <location>
        <begin position="1"/>
        <end position="25"/>
    </location>
</feature>
<feature type="domain" description="SLH" evidence="2">
    <location>
        <begin position="88"/>
        <end position="151"/>
    </location>
</feature>
<dbReference type="PROSITE" id="PS51272">
    <property type="entry name" value="SLH"/>
    <property type="match status" value="3"/>
</dbReference>
<dbReference type="EMBL" id="JBHSNO010000015">
    <property type="protein sequence ID" value="MFC5591208.1"/>
    <property type="molecule type" value="Genomic_DNA"/>
</dbReference>
<evidence type="ECO:0000313" key="3">
    <source>
        <dbReference type="EMBL" id="MFC5591208.1"/>
    </source>
</evidence>
<dbReference type="Pfam" id="PF00395">
    <property type="entry name" value="SLH"/>
    <property type="match status" value="3"/>
</dbReference>
<dbReference type="PANTHER" id="PTHR43308">
    <property type="entry name" value="OUTER MEMBRANE PROTEIN ALPHA-RELATED"/>
    <property type="match status" value="1"/>
</dbReference>